<sequence>MAAWAAVVLILIGTLVAALNRVTIEAESTSVSLISVKALDRANYLRQYWELNGKPEYAEIKGAIVRFNNKGWVTPYLDGVKSCDAWEQLLLPVPKQDYSPVSSSLLQQKDIYSCTYAFKNGELLSVNMIQGGLSIRKQIP</sequence>
<dbReference type="Proteomes" id="UP000318242">
    <property type="component" value="Unassembled WGS sequence"/>
</dbReference>
<evidence type="ECO:0008006" key="3">
    <source>
        <dbReference type="Google" id="ProtNLM"/>
    </source>
</evidence>
<reference evidence="1 2" key="1">
    <citation type="submission" date="2019-06" db="EMBL/GenBank/DDBJ databases">
        <title>Whole genome shotgun sequence of Vibrio comitans NBRC 102076.</title>
        <authorList>
            <person name="Hosoyama A."/>
            <person name="Uohara A."/>
            <person name="Ohji S."/>
            <person name="Ichikawa N."/>
        </authorList>
    </citation>
    <scope>NUCLEOTIDE SEQUENCE [LARGE SCALE GENOMIC DNA]</scope>
    <source>
        <strain evidence="1 2">NBRC 102076</strain>
    </source>
</reference>
<keyword evidence="2" id="KW-1185">Reference proteome</keyword>
<dbReference type="AlphaFoldDB" id="A0A4Y3IT74"/>
<dbReference type="EMBL" id="BJLH01000019">
    <property type="protein sequence ID" value="GEA62332.1"/>
    <property type="molecule type" value="Genomic_DNA"/>
</dbReference>
<name>A0A4Y3IT74_9VIBR</name>
<gene>
    <name evidence="1" type="ORF">VCO01S_35250</name>
</gene>
<comment type="caution">
    <text evidence="1">The sequence shown here is derived from an EMBL/GenBank/DDBJ whole genome shotgun (WGS) entry which is preliminary data.</text>
</comment>
<organism evidence="1 2">
    <name type="scientific">Vibrio comitans NBRC 102076</name>
    <dbReference type="NCBI Taxonomy" id="1219078"/>
    <lineage>
        <taxon>Bacteria</taxon>
        <taxon>Pseudomonadati</taxon>
        <taxon>Pseudomonadota</taxon>
        <taxon>Gammaproteobacteria</taxon>
        <taxon>Vibrionales</taxon>
        <taxon>Vibrionaceae</taxon>
        <taxon>Vibrio</taxon>
    </lineage>
</organism>
<evidence type="ECO:0000313" key="1">
    <source>
        <dbReference type="EMBL" id="GEA62332.1"/>
    </source>
</evidence>
<evidence type="ECO:0000313" key="2">
    <source>
        <dbReference type="Proteomes" id="UP000318242"/>
    </source>
</evidence>
<protein>
    <recommendedName>
        <fullName evidence="3">MSHA biogenesis protein MshF</fullName>
    </recommendedName>
</protein>
<accession>A0A4Y3IT74</accession>
<proteinExistence type="predicted"/>